<dbReference type="EMBL" id="LAZR01050860">
    <property type="protein sequence ID" value="KKK86406.1"/>
    <property type="molecule type" value="Genomic_DNA"/>
</dbReference>
<sequence>VTLKAIAGPGDKGEPVVTVMLPDED</sequence>
<gene>
    <name evidence="2" type="ORF">LCGC14_2763580</name>
</gene>
<proteinExistence type="predicted"/>
<evidence type="ECO:0000313" key="2">
    <source>
        <dbReference type="EMBL" id="KKK86406.1"/>
    </source>
</evidence>
<accession>A0A0F9BPX2</accession>
<comment type="caution">
    <text evidence="2">The sequence shown here is derived from an EMBL/GenBank/DDBJ whole genome shotgun (WGS) entry which is preliminary data.</text>
</comment>
<organism evidence="2">
    <name type="scientific">marine sediment metagenome</name>
    <dbReference type="NCBI Taxonomy" id="412755"/>
    <lineage>
        <taxon>unclassified sequences</taxon>
        <taxon>metagenomes</taxon>
        <taxon>ecological metagenomes</taxon>
    </lineage>
</organism>
<feature type="non-terminal residue" evidence="2">
    <location>
        <position position="1"/>
    </location>
</feature>
<dbReference type="AlphaFoldDB" id="A0A0F9BPX2"/>
<reference evidence="2" key="1">
    <citation type="journal article" date="2015" name="Nature">
        <title>Complex archaea that bridge the gap between prokaryotes and eukaryotes.</title>
        <authorList>
            <person name="Spang A."/>
            <person name="Saw J.H."/>
            <person name="Jorgensen S.L."/>
            <person name="Zaremba-Niedzwiedzka K."/>
            <person name="Martijn J."/>
            <person name="Lind A.E."/>
            <person name="van Eijk R."/>
            <person name="Schleper C."/>
            <person name="Guy L."/>
            <person name="Ettema T.J."/>
        </authorList>
    </citation>
    <scope>NUCLEOTIDE SEQUENCE</scope>
</reference>
<feature type="region of interest" description="Disordered" evidence="1">
    <location>
        <begin position="1"/>
        <end position="25"/>
    </location>
</feature>
<protein>
    <submittedName>
        <fullName evidence="2">Uncharacterized protein</fullName>
    </submittedName>
</protein>
<evidence type="ECO:0000256" key="1">
    <source>
        <dbReference type="SAM" id="MobiDB-lite"/>
    </source>
</evidence>
<name>A0A0F9BPX2_9ZZZZ</name>